<comment type="caution">
    <text evidence="1">The sequence shown here is derived from an EMBL/GenBank/DDBJ whole genome shotgun (WGS) entry which is preliminary data.</text>
</comment>
<proteinExistence type="predicted"/>
<dbReference type="RefSeq" id="WP_377524952.1">
    <property type="nucleotide sequence ID" value="NZ_JBHTLD010000047.1"/>
</dbReference>
<protein>
    <recommendedName>
        <fullName evidence="3">Lipoprotein</fullName>
    </recommendedName>
</protein>
<sequence>MAGQKVLIGEATGVSQQQSYELYQQVEEQMKEAGVQPYYVVEQEMDLRMNGLQPGASTDTSSLAVMERLGYAYYLKAAVNGIESGTGYNRISAAEQRELQAGYGREPEDNTKAIVNYTLYSTSTKQVVYTLAAKTTMTGISIPEKEIENGYRGSKTVNLATTPLAVQKAYKKGIKKILENCQQ</sequence>
<dbReference type="Proteomes" id="UP001597094">
    <property type="component" value="Unassembled WGS sequence"/>
</dbReference>
<evidence type="ECO:0000313" key="2">
    <source>
        <dbReference type="Proteomes" id="UP001597094"/>
    </source>
</evidence>
<name>A0ABW3SMP7_9BACT</name>
<gene>
    <name evidence="1" type="ORF">ACFQ2O_07425</name>
</gene>
<reference evidence="2" key="1">
    <citation type="journal article" date="2019" name="Int. J. Syst. Evol. Microbiol.">
        <title>The Global Catalogue of Microorganisms (GCM) 10K type strain sequencing project: providing services to taxonomists for standard genome sequencing and annotation.</title>
        <authorList>
            <consortium name="The Broad Institute Genomics Platform"/>
            <consortium name="The Broad Institute Genome Sequencing Center for Infectious Disease"/>
            <person name="Wu L."/>
            <person name="Ma J."/>
        </authorList>
    </citation>
    <scope>NUCLEOTIDE SEQUENCE [LARGE SCALE GENOMIC DNA]</scope>
    <source>
        <strain evidence="2">JCM 31319</strain>
    </source>
</reference>
<dbReference type="EMBL" id="JBHTLD010000047">
    <property type="protein sequence ID" value="MFD1186029.1"/>
    <property type="molecule type" value="Genomic_DNA"/>
</dbReference>
<evidence type="ECO:0000313" key="1">
    <source>
        <dbReference type="EMBL" id="MFD1186029.1"/>
    </source>
</evidence>
<keyword evidence="2" id="KW-1185">Reference proteome</keyword>
<accession>A0ABW3SMP7</accession>
<evidence type="ECO:0008006" key="3">
    <source>
        <dbReference type="Google" id="ProtNLM"/>
    </source>
</evidence>
<organism evidence="1 2">
    <name type="scientific">Pontibacter rugosus</name>
    <dbReference type="NCBI Taxonomy" id="1745966"/>
    <lineage>
        <taxon>Bacteria</taxon>
        <taxon>Pseudomonadati</taxon>
        <taxon>Bacteroidota</taxon>
        <taxon>Cytophagia</taxon>
        <taxon>Cytophagales</taxon>
        <taxon>Hymenobacteraceae</taxon>
        <taxon>Pontibacter</taxon>
    </lineage>
</organism>